<gene>
    <name evidence="3" type="primary">rpiB</name>
    <name evidence="3" type="ORF">JGUZn3_20250</name>
</gene>
<evidence type="ECO:0000256" key="2">
    <source>
        <dbReference type="ARBA" id="ARBA00023235"/>
    </source>
</evidence>
<dbReference type="AlphaFoldDB" id="A0A7H1NTX0"/>
<dbReference type="SUPFAM" id="SSF89623">
    <property type="entry name" value="Ribose/Galactose isomerase RpiB/AlsB"/>
    <property type="match status" value="1"/>
</dbReference>
<dbReference type="PANTHER" id="PTHR43732:SF1">
    <property type="entry name" value="RIBOSE 5-PHOSPHATE ISOMERASE"/>
    <property type="match status" value="1"/>
</dbReference>
<dbReference type="RefSeq" id="WP_238996809.1">
    <property type="nucleotide sequence ID" value="NZ_CP060244.1"/>
</dbReference>
<dbReference type="PIRSF" id="PIRSF005384">
    <property type="entry name" value="RpiB_LacA_B"/>
    <property type="match status" value="1"/>
</dbReference>
<dbReference type="InterPro" id="IPR004785">
    <property type="entry name" value="RpiB"/>
</dbReference>
<dbReference type="KEGG" id="ebla:JGUZn3_20250"/>
<protein>
    <submittedName>
        <fullName evidence="3">Ribose-5-P isomerase B</fullName>
        <ecNumber evidence="3">5.3.1.6</ecNumber>
    </submittedName>
</protein>
<dbReference type="Gene3D" id="3.40.1400.10">
    <property type="entry name" value="Sugar-phosphate isomerase, RpiB/LacA/LacB"/>
    <property type="match status" value="1"/>
</dbReference>
<comment type="similarity">
    <text evidence="1">Belongs to the LacAB/RpiB family.</text>
</comment>
<dbReference type="NCBIfam" id="TIGR01120">
    <property type="entry name" value="rpiB"/>
    <property type="match status" value="1"/>
</dbReference>
<dbReference type="InterPro" id="IPR036569">
    <property type="entry name" value="RpiB_LacA_LacB_sf"/>
</dbReference>
<evidence type="ECO:0000256" key="1">
    <source>
        <dbReference type="ARBA" id="ARBA00008754"/>
    </source>
</evidence>
<keyword evidence="4" id="KW-1185">Reference proteome</keyword>
<dbReference type="NCBIfam" id="NF004051">
    <property type="entry name" value="PRK05571.1"/>
    <property type="match status" value="1"/>
</dbReference>
<name>A0A7H1NTX0_9PROT</name>
<dbReference type="GO" id="GO:0004751">
    <property type="term" value="F:ribose-5-phosphate isomerase activity"/>
    <property type="evidence" value="ECO:0007669"/>
    <property type="project" value="UniProtKB-EC"/>
</dbReference>
<dbReference type="Pfam" id="PF02502">
    <property type="entry name" value="LacAB_rpiB"/>
    <property type="match status" value="1"/>
</dbReference>
<reference evidence="3 4" key="1">
    <citation type="submission" date="2020-08" db="EMBL/GenBank/DDBJ databases">
        <title>Complete genome sequence of Entomobacter blattae G55GP.</title>
        <authorList>
            <person name="Poehlein A."/>
            <person name="Guzman J."/>
            <person name="Daniel R."/>
            <person name="Vilcinskas A."/>
        </authorList>
    </citation>
    <scope>NUCLEOTIDE SEQUENCE [LARGE SCALE GENOMIC DNA]</scope>
    <source>
        <strain evidence="3 4">G55GP</strain>
    </source>
</reference>
<dbReference type="GO" id="GO:0005975">
    <property type="term" value="P:carbohydrate metabolic process"/>
    <property type="evidence" value="ECO:0007669"/>
    <property type="project" value="InterPro"/>
</dbReference>
<dbReference type="InterPro" id="IPR051812">
    <property type="entry name" value="SPI_LacAB/RpiB"/>
</dbReference>
<organism evidence="3 4">
    <name type="scientific">Entomobacter blattae</name>
    <dbReference type="NCBI Taxonomy" id="2762277"/>
    <lineage>
        <taxon>Bacteria</taxon>
        <taxon>Pseudomonadati</taxon>
        <taxon>Pseudomonadota</taxon>
        <taxon>Alphaproteobacteria</taxon>
        <taxon>Acetobacterales</taxon>
        <taxon>Acetobacteraceae</taxon>
        <taxon>Entomobacter</taxon>
    </lineage>
</organism>
<proteinExistence type="inferred from homology"/>
<dbReference type="EMBL" id="CP060244">
    <property type="protein sequence ID" value="QNT79230.1"/>
    <property type="molecule type" value="Genomic_DNA"/>
</dbReference>
<dbReference type="EC" id="5.3.1.6" evidence="3"/>
<dbReference type="InterPro" id="IPR003500">
    <property type="entry name" value="RpiB_LacA_LacB"/>
</dbReference>
<keyword evidence="2 3" id="KW-0413">Isomerase</keyword>
<dbReference type="NCBIfam" id="TIGR00689">
    <property type="entry name" value="rpiB_lacA_lacB"/>
    <property type="match status" value="1"/>
</dbReference>
<evidence type="ECO:0000313" key="4">
    <source>
        <dbReference type="Proteomes" id="UP000516349"/>
    </source>
</evidence>
<accession>A0A7H1NTX0</accession>
<dbReference type="PANTHER" id="PTHR43732">
    <property type="entry name" value="RIBOSE 5-PHOSPHATE ISOMERASE-RELATED"/>
    <property type="match status" value="1"/>
</dbReference>
<sequence>MKKDPDMTLPIAIGADDAAFTLKDEIIRWLAKKGIPYIDYSMDKNSNLESYPDVAWTVAQAIKAGKHERGILLCGTGIGMCIVANKVPGIRAAQCHDSYSAERARKSNNAQIITIGARIIGIELAKSILGTWLDSDFQEGSSTPKVNKISYYEQQAS</sequence>
<evidence type="ECO:0000313" key="3">
    <source>
        <dbReference type="EMBL" id="QNT79230.1"/>
    </source>
</evidence>
<dbReference type="Proteomes" id="UP000516349">
    <property type="component" value="Chromosome"/>
</dbReference>